<evidence type="ECO:0000313" key="1">
    <source>
        <dbReference type="EMBL" id="GBG83829.1"/>
    </source>
</evidence>
<dbReference type="EMBL" id="BFEA01000453">
    <property type="protein sequence ID" value="GBG83829.1"/>
    <property type="molecule type" value="Genomic_DNA"/>
</dbReference>
<accession>A0A388LNI5</accession>
<organism evidence="1 2">
    <name type="scientific">Chara braunii</name>
    <name type="common">Braun's stonewort</name>
    <dbReference type="NCBI Taxonomy" id="69332"/>
    <lineage>
        <taxon>Eukaryota</taxon>
        <taxon>Viridiplantae</taxon>
        <taxon>Streptophyta</taxon>
        <taxon>Charophyceae</taxon>
        <taxon>Charales</taxon>
        <taxon>Characeae</taxon>
        <taxon>Chara</taxon>
    </lineage>
</organism>
<sequence length="70" mass="7899">MAHVRVPCTSWAEALLQLASLKWLPLVLNRMWHLNFYPRVTRRDTVFSGAEPNDSVDMSSWESSAVIPGG</sequence>
<name>A0A388LNI5_CHABU</name>
<proteinExistence type="predicted"/>
<dbReference type="Gramene" id="GBG83829">
    <property type="protein sequence ID" value="GBG83829"/>
    <property type="gene ID" value="CBR_g37629"/>
</dbReference>
<dbReference type="Proteomes" id="UP000265515">
    <property type="component" value="Unassembled WGS sequence"/>
</dbReference>
<comment type="caution">
    <text evidence="1">The sequence shown here is derived from an EMBL/GenBank/DDBJ whole genome shotgun (WGS) entry which is preliminary data.</text>
</comment>
<evidence type="ECO:0000313" key="2">
    <source>
        <dbReference type="Proteomes" id="UP000265515"/>
    </source>
</evidence>
<protein>
    <submittedName>
        <fullName evidence="1">Uncharacterized protein</fullName>
    </submittedName>
</protein>
<dbReference type="AlphaFoldDB" id="A0A388LNI5"/>
<keyword evidence="2" id="KW-1185">Reference proteome</keyword>
<gene>
    <name evidence="1" type="ORF">CBR_g37629</name>
</gene>
<reference evidence="1 2" key="1">
    <citation type="journal article" date="2018" name="Cell">
        <title>The Chara Genome: Secondary Complexity and Implications for Plant Terrestrialization.</title>
        <authorList>
            <person name="Nishiyama T."/>
            <person name="Sakayama H."/>
            <person name="Vries J.D."/>
            <person name="Buschmann H."/>
            <person name="Saint-Marcoux D."/>
            <person name="Ullrich K.K."/>
            <person name="Haas F.B."/>
            <person name="Vanderstraeten L."/>
            <person name="Becker D."/>
            <person name="Lang D."/>
            <person name="Vosolsobe S."/>
            <person name="Rombauts S."/>
            <person name="Wilhelmsson P.K.I."/>
            <person name="Janitza P."/>
            <person name="Kern R."/>
            <person name="Heyl A."/>
            <person name="Rumpler F."/>
            <person name="Villalobos L.I.A.C."/>
            <person name="Clay J.M."/>
            <person name="Skokan R."/>
            <person name="Toyoda A."/>
            <person name="Suzuki Y."/>
            <person name="Kagoshima H."/>
            <person name="Schijlen E."/>
            <person name="Tajeshwar N."/>
            <person name="Catarino B."/>
            <person name="Hetherington A.J."/>
            <person name="Saltykova A."/>
            <person name="Bonnot C."/>
            <person name="Breuninger H."/>
            <person name="Symeonidi A."/>
            <person name="Radhakrishnan G.V."/>
            <person name="Van Nieuwerburgh F."/>
            <person name="Deforce D."/>
            <person name="Chang C."/>
            <person name="Karol K.G."/>
            <person name="Hedrich R."/>
            <person name="Ulvskov P."/>
            <person name="Glockner G."/>
            <person name="Delwiche C.F."/>
            <person name="Petrasek J."/>
            <person name="Van de Peer Y."/>
            <person name="Friml J."/>
            <person name="Beilby M."/>
            <person name="Dolan L."/>
            <person name="Kohara Y."/>
            <person name="Sugano S."/>
            <person name="Fujiyama A."/>
            <person name="Delaux P.-M."/>
            <person name="Quint M."/>
            <person name="TheiBen G."/>
            <person name="Hagemann M."/>
            <person name="Harholt J."/>
            <person name="Dunand C."/>
            <person name="Zachgo S."/>
            <person name="Langdale J."/>
            <person name="Maumus F."/>
            <person name="Straeten D.V.D."/>
            <person name="Gould S.B."/>
            <person name="Rensing S.A."/>
        </authorList>
    </citation>
    <scope>NUCLEOTIDE SEQUENCE [LARGE SCALE GENOMIC DNA]</scope>
    <source>
        <strain evidence="1 2">S276</strain>
    </source>
</reference>